<dbReference type="Pfam" id="PF00067">
    <property type="entry name" value="p450"/>
    <property type="match status" value="1"/>
</dbReference>
<dbReference type="InterPro" id="IPR002401">
    <property type="entry name" value="Cyt_P450_E_grp-I"/>
</dbReference>
<keyword evidence="2" id="KW-0479">Metal-binding</keyword>
<dbReference type="InterPro" id="IPR001128">
    <property type="entry name" value="Cyt_P450"/>
</dbReference>
<feature type="binding site" description="axial binding residue" evidence="2">
    <location>
        <position position="427"/>
    </location>
    <ligand>
        <name>heme</name>
        <dbReference type="ChEBI" id="CHEBI:30413"/>
    </ligand>
    <ligandPart>
        <name>Fe</name>
        <dbReference type="ChEBI" id="CHEBI:18248"/>
    </ligandPart>
</feature>
<proteinExistence type="predicted"/>
<dbReference type="PRINTS" id="PR00385">
    <property type="entry name" value="P450"/>
</dbReference>
<dbReference type="GO" id="GO:0016705">
    <property type="term" value="F:oxidoreductase activity, acting on paired donors, with incorporation or reduction of molecular oxygen"/>
    <property type="evidence" value="ECO:0007669"/>
    <property type="project" value="InterPro"/>
</dbReference>
<name>A0A371D8F9_9APHY</name>
<feature type="chain" id="PRO_5017011260" evidence="3">
    <location>
        <begin position="21"/>
        <end position="487"/>
    </location>
</feature>
<feature type="signal peptide" evidence="3">
    <location>
        <begin position="1"/>
        <end position="20"/>
    </location>
</feature>
<dbReference type="EMBL" id="KZ857409">
    <property type="protein sequence ID" value="RDX48819.1"/>
    <property type="molecule type" value="Genomic_DNA"/>
</dbReference>
<evidence type="ECO:0000256" key="1">
    <source>
        <dbReference type="ARBA" id="ARBA00005179"/>
    </source>
</evidence>
<dbReference type="Proteomes" id="UP000256964">
    <property type="component" value="Unassembled WGS sequence"/>
</dbReference>
<protein>
    <submittedName>
        <fullName evidence="4">Cytochrome P450</fullName>
    </submittedName>
</protein>
<evidence type="ECO:0000256" key="2">
    <source>
        <dbReference type="PIRSR" id="PIRSR602401-1"/>
    </source>
</evidence>
<dbReference type="CDD" id="cd11059">
    <property type="entry name" value="CYP_fungal"/>
    <property type="match status" value="1"/>
</dbReference>
<keyword evidence="3" id="KW-0732">Signal</keyword>
<keyword evidence="2" id="KW-0408">Iron</keyword>
<accession>A0A371D8F9</accession>
<reference evidence="4 5" key="1">
    <citation type="journal article" date="2018" name="Biotechnol. Biofuels">
        <title>Integrative visual omics of the white-rot fungus Polyporus brumalis exposes the biotechnological potential of its oxidative enzymes for delignifying raw plant biomass.</title>
        <authorList>
            <person name="Miyauchi S."/>
            <person name="Rancon A."/>
            <person name="Drula E."/>
            <person name="Hage H."/>
            <person name="Chaduli D."/>
            <person name="Favel A."/>
            <person name="Grisel S."/>
            <person name="Henrissat B."/>
            <person name="Herpoel-Gimbert I."/>
            <person name="Ruiz-Duenas F.J."/>
            <person name="Chevret D."/>
            <person name="Hainaut M."/>
            <person name="Lin J."/>
            <person name="Wang M."/>
            <person name="Pangilinan J."/>
            <person name="Lipzen A."/>
            <person name="Lesage-Meessen L."/>
            <person name="Navarro D."/>
            <person name="Riley R."/>
            <person name="Grigoriev I.V."/>
            <person name="Zhou S."/>
            <person name="Raouche S."/>
            <person name="Rosso M.N."/>
        </authorList>
    </citation>
    <scope>NUCLEOTIDE SEQUENCE [LARGE SCALE GENOMIC DNA]</scope>
    <source>
        <strain evidence="4 5">BRFM 1820</strain>
    </source>
</reference>
<evidence type="ECO:0000313" key="5">
    <source>
        <dbReference type="Proteomes" id="UP000256964"/>
    </source>
</evidence>
<dbReference type="InterPro" id="IPR050121">
    <property type="entry name" value="Cytochrome_P450_monoxygenase"/>
</dbReference>
<dbReference type="STRING" id="139420.A0A371D8F9"/>
<dbReference type="InterPro" id="IPR036396">
    <property type="entry name" value="Cyt_P450_sf"/>
</dbReference>
<dbReference type="OrthoDB" id="1470350at2759"/>
<organism evidence="4 5">
    <name type="scientific">Lentinus brumalis</name>
    <dbReference type="NCBI Taxonomy" id="2498619"/>
    <lineage>
        <taxon>Eukaryota</taxon>
        <taxon>Fungi</taxon>
        <taxon>Dikarya</taxon>
        <taxon>Basidiomycota</taxon>
        <taxon>Agaricomycotina</taxon>
        <taxon>Agaricomycetes</taxon>
        <taxon>Polyporales</taxon>
        <taxon>Polyporaceae</taxon>
        <taxon>Lentinus</taxon>
    </lineage>
</organism>
<comment type="pathway">
    <text evidence="1">Secondary metabolite biosynthesis.</text>
</comment>
<evidence type="ECO:0000313" key="4">
    <source>
        <dbReference type="EMBL" id="RDX48819.1"/>
    </source>
</evidence>
<dbReference type="PRINTS" id="PR00463">
    <property type="entry name" value="EP450I"/>
</dbReference>
<dbReference type="AlphaFoldDB" id="A0A371D8F9"/>
<dbReference type="PANTHER" id="PTHR24305">
    <property type="entry name" value="CYTOCHROME P450"/>
    <property type="match status" value="1"/>
</dbReference>
<dbReference type="Gene3D" id="1.10.630.10">
    <property type="entry name" value="Cytochrome P450"/>
    <property type="match status" value="1"/>
</dbReference>
<keyword evidence="5" id="KW-1185">Reference proteome</keyword>
<dbReference type="GO" id="GO:0004497">
    <property type="term" value="F:monooxygenase activity"/>
    <property type="evidence" value="ECO:0007669"/>
    <property type="project" value="InterPro"/>
</dbReference>
<keyword evidence="2" id="KW-0349">Heme</keyword>
<sequence length="487" mass="54520">MILQAAGLAFLCFLLYRLRFSPLARLPGSTLCALTRLPLMYHEFCGNRRKFVHALHLQYGPVVRIAPNEVAFASREAAKEIYTSGGSGYDKPSFYDLFSNFDRPNMFSTLEKGKHADIKKRFADRYSKSHLTDPDVASVIQDHADALVAKVSESLGTSQDIYVLLHCFALDAITGHLFHPRGLHSLNNPAELKIMQELSYSNGLRRAFVRLYFPTLWKVYSKLTGEGNRREGLVAAYVLEIARDGTVASHTVLSKIRTANARKSASSTASDTPPWDWKDTASECMDHLVAGIDTTGDGLCFLMHHLSLPTAASERVQQRLHDELVQNPGAPLDDLPYLDAVVKEGLRVWSPIPMSFPRVVPPSGRVVDGVSLPGGTVVSCQPYTMHRLDTGVFPDAEAFVPERWLEREGVMERNQYFFAFASGGRGCIGKHLALLEMKMLLREVYSRYRTRIAPDMTASMEQDDQTISSRPKDQKCLVLFEKWNDDS</sequence>
<evidence type="ECO:0000256" key="3">
    <source>
        <dbReference type="SAM" id="SignalP"/>
    </source>
</evidence>
<comment type="cofactor">
    <cofactor evidence="2">
        <name>heme</name>
        <dbReference type="ChEBI" id="CHEBI:30413"/>
    </cofactor>
</comment>
<gene>
    <name evidence="4" type="ORF">OH76DRAFT_1404374</name>
</gene>
<dbReference type="SUPFAM" id="SSF48264">
    <property type="entry name" value="Cytochrome P450"/>
    <property type="match status" value="1"/>
</dbReference>
<dbReference type="PANTHER" id="PTHR24305:SF164">
    <property type="entry name" value="P450, PUTATIVE (EUROFUNG)-RELATED"/>
    <property type="match status" value="1"/>
</dbReference>
<dbReference type="GO" id="GO:0020037">
    <property type="term" value="F:heme binding"/>
    <property type="evidence" value="ECO:0007669"/>
    <property type="project" value="InterPro"/>
</dbReference>
<dbReference type="GO" id="GO:0005506">
    <property type="term" value="F:iron ion binding"/>
    <property type="evidence" value="ECO:0007669"/>
    <property type="project" value="InterPro"/>
</dbReference>